<dbReference type="InterPro" id="IPR007038">
    <property type="entry name" value="HupE_UreJ"/>
</dbReference>
<protein>
    <submittedName>
        <fullName evidence="2">Urease accessory protein</fullName>
    </submittedName>
</protein>
<keyword evidence="1" id="KW-1133">Transmembrane helix</keyword>
<feature type="transmembrane region" description="Helical" evidence="1">
    <location>
        <begin position="64"/>
        <end position="85"/>
    </location>
</feature>
<feature type="transmembrane region" description="Helical" evidence="1">
    <location>
        <begin position="177"/>
        <end position="194"/>
    </location>
</feature>
<dbReference type="EMBL" id="CAADFN010000177">
    <property type="protein sequence ID" value="VFK24419.1"/>
    <property type="molecule type" value="Genomic_DNA"/>
</dbReference>
<feature type="transmembrane region" description="Helical" evidence="1">
    <location>
        <begin position="115"/>
        <end position="132"/>
    </location>
</feature>
<dbReference type="AlphaFoldDB" id="A0A450X536"/>
<feature type="transmembrane region" description="Helical" evidence="1">
    <location>
        <begin position="37"/>
        <end position="57"/>
    </location>
</feature>
<feature type="transmembrane region" description="Helical" evidence="1">
    <location>
        <begin position="91"/>
        <end position="110"/>
    </location>
</feature>
<keyword evidence="1" id="KW-0472">Membrane</keyword>
<organism evidence="2">
    <name type="scientific">Candidatus Kentrum sp. LFY</name>
    <dbReference type="NCBI Taxonomy" id="2126342"/>
    <lineage>
        <taxon>Bacteria</taxon>
        <taxon>Pseudomonadati</taxon>
        <taxon>Pseudomonadota</taxon>
        <taxon>Gammaproteobacteria</taxon>
        <taxon>Candidatus Kentrum</taxon>
    </lineage>
</organism>
<gene>
    <name evidence="2" type="ORF">BECKLFY1418C_GA0070996_11775</name>
</gene>
<proteinExistence type="predicted"/>
<dbReference type="PIRSF" id="PIRSF016919">
    <property type="entry name" value="HupE_UreJ"/>
    <property type="match status" value="1"/>
</dbReference>
<reference evidence="2" key="1">
    <citation type="submission" date="2019-02" db="EMBL/GenBank/DDBJ databases">
        <authorList>
            <person name="Gruber-Vodicka R. H."/>
            <person name="Seah K. B. B."/>
        </authorList>
    </citation>
    <scope>NUCLEOTIDE SEQUENCE</scope>
    <source>
        <strain evidence="2">BECK_BY7</strain>
    </source>
</reference>
<name>A0A450X536_9GAMM</name>
<evidence type="ECO:0000256" key="1">
    <source>
        <dbReference type="SAM" id="Phobius"/>
    </source>
</evidence>
<feature type="transmembrane region" description="Helical" evidence="1">
    <location>
        <begin position="144"/>
        <end position="168"/>
    </location>
</feature>
<keyword evidence="1" id="KW-0812">Transmembrane</keyword>
<evidence type="ECO:0000313" key="2">
    <source>
        <dbReference type="EMBL" id="VFK24419.1"/>
    </source>
</evidence>
<accession>A0A450X536</accession>
<dbReference type="Pfam" id="PF04955">
    <property type="entry name" value="HupE_UreJ"/>
    <property type="match status" value="1"/>
</dbReference>
<sequence length="195" mass="20434">MVLTLIHGRFPIAVLGLLFPAIALAHQATGSGFLAGITHPVLGLDHLLAMLCVGIISAQLGGRVIWLVPTTFVSVMVIGGILGMFDVTFPAVEIGIAFSVVVLGATIAFARKMPISIPMVMVSIFALFHGYAHGMEMPTIADPFLYALGFVVGTALIHLTGVLIGYLAMRRTRTAEGLRFVGAVIAGIGLQLLIG</sequence>